<evidence type="ECO:0000256" key="6">
    <source>
        <dbReference type="ARBA" id="ARBA00022737"/>
    </source>
</evidence>
<sequence length="209" mass="22947">MKGLFLTFSKTLSLVTCIDLSNNELNGEFPGVLTNLSGLISLNLSRNHISGEIPSGIANLNQLQSFDISNNELSGAIPFSMASMTFLSSLNLSNNSFSGSVPFSGQLMTLDESSFNGNPGLCGPPLLIKCQDDDEEPNSSHEVMGKWFYLSASLGFAAGLLVPFAVMAMRRSWSDAYFHLVDQTVDKIMLDIMRSNKRISQRKQRRHQS</sequence>
<protein>
    <recommendedName>
        <fullName evidence="14">Receptor-like protein 12</fullName>
    </recommendedName>
</protein>
<dbReference type="Proteomes" id="UP000607653">
    <property type="component" value="Unassembled WGS sequence"/>
</dbReference>
<evidence type="ECO:0000256" key="10">
    <source>
        <dbReference type="SAM" id="Phobius"/>
    </source>
</evidence>
<accession>A0A822ZLS1</accession>
<keyword evidence="5 11" id="KW-0732">Signal</keyword>
<comment type="subcellular location">
    <subcellularLocation>
        <location evidence="1">Membrane</location>
        <topology evidence="1">Single-pass type I membrane protein</topology>
    </subcellularLocation>
</comment>
<evidence type="ECO:0000313" key="12">
    <source>
        <dbReference type="EMBL" id="DAD42698.1"/>
    </source>
</evidence>
<evidence type="ECO:0000256" key="2">
    <source>
        <dbReference type="ARBA" id="ARBA00009592"/>
    </source>
</evidence>
<dbReference type="PANTHER" id="PTHR48063:SF16">
    <property type="entry name" value="LRR RECEPTOR-LIKE SERINE_THREONINE-PROTEIN KINASE GSO1"/>
    <property type="match status" value="1"/>
</dbReference>
<feature type="signal peptide" evidence="11">
    <location>
        <begin position="1"/>
        <end position="17"/>
    </location>
</feature>
<evidence type="ECO:0000256" key="4">
    <source>
        <dbReference type="ARBA" id="ARBA00022692"/>
    </source>
</evidence>
<keyword evidence="8 10" id="KW-0472">Membrane</keyword>
<evidence type="ECO:0000256" key="1">
    <source>
        <dbReference type="ARBA" id="ARBA00004479"/>
    </source>
</evidence>
<keyword evidence="7 10" id="KW-1133">Transmembrane helix</keyword>
<name>A0A822ZLS1_NELNU</name>
<reference evidence="12 13" key="1">
    <citation type="journal article" date="2020" name="Mol. Biol. Evol.">
        <title>Distinct Expression and Methylation Patterns for Genes with Different Fates following a Single Whole-Genome Duplication in Flowering Plants.</title>
        <authorList>
            <person name="Shi T."/>
            <person name="Rahmani R.S."/>
            <person name="Gugger P.F."/>
            <person name="Wang M."/>
            <person name="Li H."/>
            <person name="Zhang Y."/>
            <person name="Li Z."/>
            <person name="Wang Q."/>
            <person name="Van de Peer Y."/>
            <person name="Marchal K."/>
            <person name="Chen J."/>
        </authorList>
    </citation>
    <scope>NUCLEOTIDE SEQUENCE [LARGE SCALE GENOMIC DNA]</scope>
    <source>
        <tissue evidence="12">Leaf</tissue>
    </source>
</reference>
<feature type="transmembrane region" description="Helical" evidence="10">
    <location>
        <begin position="147"/>
        <end position="169"/>
    </location>
</feature>
<dbReference type="InterPro" id="IPR046956">
    <property type="entry name" value="RLP23-like"/>
</dbReference>
<keyword evidence="4 10" id="KW-0812">Transmembrane</keyword>
<dbReference type="PANTHER" id="PTHR48063">
    <property type="entry name" value="LRR RECEPTOR-LIKE KINASE"/>
    <property type="match status" value="1"/>
</dbReference>
<dbReference type="EMBL" id="DUZY01000006">
    <property type="protein sequence ID" value="DAD42698.1"/>
    <property type="molecule type" value="Genomic_DNA"/>
</dbReference>
<evidence type="ECO:0000256" key="9">
    <source>
        <dbReference type="ARBA" id="ARBA00023180"/>
    </source>
</evidence>
<evidence type="ECO:0000256" key="11">
    <source>
        <dbReference type="SAM" id="SignalP"/>
    </source>
</evidence>
<dbReference type="Pfam" id="PF00560">
    <property type="entry name" value="LRR_1"/>
    <property type="match status" value="4"/>
</dbReference>
<keyword evidence="9" id="KW-0325">Glycoprotein</keyword>
<evidence type="ECO:0008006" key="14">
    <source>
        <dbReference type="Google" id="ProtNLM"/>
    </source>
</evidence>
<dbReference type="FunFam" id="3.80.10.10:FF:000111">
    <property type="entry name" value="LRR receptor-like serine/threonine-protein kinase ERECTA"/>
    <property type="match status" value="1"/>
</dbReference>
<dbReference type="GO" id="GO:0016020">
    <property type="term" value="C:membrane"/>
    <property type="evidence" value="ECO:0007669"/>
    <property type="project" value="UniProtKB-SubCell"/>
</dbReference>
<comment type="caution">
    <text evidence="12">The sequence shown here is derived from an EMBL/GenBank/DDBJ whole genome shotgun (WGS) entry which is preliminary data.</text>
</comment>
<evidence type="ECO:0000256" key="7">
    <source>
        <dbReference type="ARBA" id="ARBA00022989"/>
    </source>
</evidence>
<keyword evidence="6" id="KW-0677">Repeat</keyword>
<keyword evidence="13" id="KW-1185">Reference proteome</keyword>
<gene>
    <name evidence="12" type="ORF">HUJ06_000928</name>
</gene>
<feature type="chain" id="PRO_5032915521" description="Receptor-like protein 12" evidence="11">
    <location>
        <begin position="18"/>
        <end position="209"/>
    </location>
</feature>
<comment type="similarity">
    <text evidence="2">Belongs to the RLP family.</text>
</comment>
<dbReference type="AlphaFoldDB" id="A0A822ZLS1"/>
<evidence type="ECO:0000256" key="5">
    <source>
        <dbReference type="ARBA" id="ARBA00022729"/>
    </source>
</evidence>
<proteinExistence type="inferred from homology"/>
<dbReference type="Gene3D" id="3.80.10.10">
    <property type="entry name" value="Ribonuclease Inhibitor"/>
    <property type="match status" value="1"/>
</dbReference>
<evidence type="ECO:0000256" key="8">
    <source>
        <dbReference type="ARBA" id="ARBA00023136"/>
    </source>
</evidence>
<evidence type="ECO:0000313" key="13">
    <source>
        <dbReference type="Proteomes" id="UP000607653"/>
    </source>
</evidence>
<dbReference type="InterPro" id="IPR001611">
    <property type="entry name" value="Leu-rich_rpt"/>
</dbReference>
<organism evidence="12 13">
    <name type="scientific">Nelumbo nucifera</name>
    <name type="common">Sacred lotus</name>
    <dbReference type="NCBI Taxonomy" id="4432"/>
    <lineage>
        <taxon>Eukaryota</taxon>
        <taxon>Viridiplantae</taxon>
        <taxon>Streptophyta</taxon>
        <taxon>Embryophyta</taxon>
        <taxon>Tracheophyta</taxon>
        <taxon>Spermatophyta</taxon>
        <taxon>Magnoliopsida</taxon>
        <taxon>Proteales</taxon>
        <taxon>Nelumbonaceae</taxon>
        <taxon>Nelumbo</taxon>
    </lineage>
</organism>
<dbReference type="InterPro" id="IPR032675">
    <property type="entry name" value="LRR_dom_sf"/>
</dbReference>
<evidence type="ECO:0000256" key="3">
    <source>
        <dbReference type="ARBA" id="ARBA00022614"/>
    </source>
</evidence>
<dbReference type="SUPFAM" id="SSF52058">
    <property type="entry name" value="L domain-like"/>
    <property type="match status" value="1"/>
</dbReference>
<keyword evidence="3" id="KW-0433">Leucine-rich repeat</keyword>